<dbReference type="EMBL" id="LT840184">
    <property type="protein sequence ID" value="SMF92216.1"/>
    <property type="molecule type" value="Genomic_DNA"/>
</dbReference>
<dbReference type="SUPFAM" id="SSF53474">
    <property type="entry name" value="alpha/beta-Hydrolases"/>
    <property type="match status" value="1"/>
</dbReference>
<dbReference type="InterPro" id="IPR029058">
    <property type="entry name" value="AB_hydrolase_fold"/>
</dbReference>
<accession>A0A1X7HTU2</accession>
<dbReference type="PANTHER" id="PTHR10272">
    <property type="entry name" value="PLATELET-ACTIVATING FACTOR ACETYLHYDROLASE"/>
    <property type="match status" value="1"/>
</dbReference>
<name>A0A1X7HTU2_9BACL</name>
<proteinExistence type="predicted"/>
<keyword evidence="4" id="KW-0472">Membrane</keyword>
<dbReference type="Gene3D" id="3.40.50.1820">
    <property type="entry name" value="alpha/beta hydrolase"/>
    <property type="match status" value="1"/>
</dbReference>
<dbReference type="PANTHER" id="PTHR10272:SF0">
    <property type="entry name" value="PLATELET-ACTIVATING FACTOR ACETYLHYDROLASE"/>
    <property type="match status" value="1"/>
</dbReference>
<organism evidence="5 6">
    <name type="scientific">Paenibacillus uliginis N3/975</name>
    <dbReference type="NCBI Taxonomy" id="1313296"/>
    <lineage>
        <taxon>Bacteria</taxon>
        <taxon>Bacillati</taxon>
        <taxon>Bacillota</taxon>
        <taxon>Bacilli</taxon>
        <taxon>Bacillales</taxon>
        <taxon>Paenibacillaceae</taxon>
        <taxon>Paenibacillus</taxon>
    </lineage>
</organism>
<feature type="transmembrane region" description="Helical" evidence="4">
    <location>
        <begin position="59"/>
        <end position="78"/>
    </location>
</feature>
<keyword evidence="3" id="KW-0443">Lipid metabolism</keyword>
<feature type="transmembrane region" description="Helical" evidence="4">
    <location>
        <begin position="6"/>
        <end position="22"/>
    </location>
</feature>
<protein>
    <submittedName>
        <fullName evidence="5">Alpha/beta hydrolase family protein</fullName>
    </submittedName>
</protein>
<dbReference type="Pfam" id="PF03403">
    <property type="entry name" value="PAF-AH_p_II"/>
    <property type="match status" value="1"/>
</dbReference>
<keyword evidence="6" id="KW-1185">Reference proteome</keyword>
<dbReference type="GO" id="GO:0003847">
    <property type="term" value="F:1-alkyl-2-acetylglycerophosphocholine esterase activity"/>
    <property type="evidence" value="ECO:0007669"/>
    <property type="project" value="TreeGrafter"/>
</dbReference>
<feature type="transmembrane region" description="Helical" evidence="4">
    <location>
        <begin position="90"/>
        <end position="111"/>
    </location>
</feature>
<keyword evidence="4" id="KW-1133">Transmembrane helix</keyword>
<dbReference type="AlphaFoldDB" id="A0A1X7HTU2"/>
<reference evidence="5 6" key="1">
    <citation type="submission" date="2017-04" db="EMBL/GenBank/DDBJ databases">
        <authorList>
            <person name="Afonso C.L."/>
            <person name="Miller P.J."/>
            <person name="Scott M.A."/>
            <person name="Spackman E."/>
            <person name="Goraichik I."/>
            <person name="Dimitrov K.M."/>
            <person name="Suarez D.L."/>
            <person name="Swayne D.E."/>
        </authorList>
    </citation>
    <scope>NUCLEOTIDE SEQUENCE [LARGE SCALE GENOMIC DNA]</scope>
    <source>
        <strain evidence="5 6">N3/975</strain>
    </source>
</reference>
<evidence type="ECO:0000256" key="4">
    <source>
        <dbReference type="SAM" id="Phobius"/>
    </source>
</evidence>
<sequence>MGTILFFIALIFEIAFTVYCIVTKQNHLKFRNWVRIVAFAAFVILVFSSVIVWSFRWVLLAALLVILAVIGTASLIRNKASNRDYKTSRIVVKAVMMTLLLILVFVPALVFPQHKLPKVTGQYEVATATYTYIDKNRIEEFADTGKNRFVNVQYWYPENADGTHPLLVFSHGASGIKTSNDSTFRELASHGYVVCSIDHPYHSFYTVSDDGSFTLINSDYKMEVDNANKEGIYTREQFYGLIQKWMKLRTDDMNFVIDTIIEKSRNDTAPVYQHISKDKIGVFGHSMGGAASVWIGRDRKDVSAVVNIDAPFFSELAYNNETGNLAASGKAYMTPILNIYSDDVWKQLGSNSTYAANYTADKNFMEAYTVHFQGAKHLSLTDLPLFSPLLANMLQGGKAAIDSYYCIETENELILKFFDYTLKGTGRFTAEGTYGSR</sequence>
<keyword evidence="2" id="KW-0442">Lipid degradation</keyword>
<gene>
    <name evidence="5" type="ORF">SAMN05661091_5727</name>
</gene>
<evidence type="ECO:0000313" key="6">
    <source>
        <dbReference type="Proteomes" id="UP000192940"/>
    </source>
</evidence>
<evidence type="ECO:0000256" key="3">
    <source>
        <dbReference type="ARBA" id="ARBA00023098"/>
    </source>
</evidence>
<evidence type="ECO:0000256" key="1">
    <source>
        <dbReference type="ARBA" id="ARBA00022801"/>
    </source>
</evidence>
<dbReference type="GO" id="GO:0016042">
    <property type="term" value="P:lipid catabolic process"/>
    <property type="evidence" value="ECO:0007669"/>
    <property type="project" value="UniProtKB-KW"/>
</dbReference>
<dbReference type="STRING" id="1313296.SAMN05661091_5727"/>
<dbReference type="Proteomes" id="UP000192940">
    <property type="component" value="Chromosome I"/>
</dbReference>
<evidence type="ECO:0000256" key="2">
    <source>
        <dbReference type="ARBA" id="ARBA00022963"/>
    </source>
</evidence>
<feature type="transmembrane region" description="Helical" evidence="4">
    <location>
        <begin position="34"/>
        <end position="53"/>
    </location>
</feature>
<evidence type="ECO:0000313" key="5">
    <source>
        <dbReference type="EMBL" id="SMF92216.1"/>
    </source>
</evidence>
<dbReference type="RefSeq" id="WP_208916351.1">
    <property type="nucleotide sequence ID" value="NZ_LT840184.1"/>
</dbReference>
<keyword evidence="4" id="KW-0812">Transmembrane</keyword>
<keyword evidence="1 5" id="KW-0378">Hydrolase</keyword>